<gene>
    <name evidence="2" type="ORF">LCGC14_2549740</name>
</gene>
<name>A0A0F9BB35_9ZZZZ</name>
<feature type="region of interest" description="Disordered" evidence="1">
    <location>
        <begin position="84"/>
        <end position="107"/>
    </location>
</feature>
<evidence type="ECO:0000256" key="1">
    <source>
        <dbReference type="SAM" id="MobiDB-lite"/>
    </source>
</evidence>
<evidence type="ECO:0000313" key="2">
    <source>
        <dbReference type="EMBL" id="KKL11047.1"/>
    </source>
</evidence>
<comment type="caution">
    <text evidence="2">The sequence shown here is derived from an EMBL/GenBank/DDBJ whole genome shotgun (WGS) entry which is preliminary data.</text>
</comment>
<dbReference type="EMBL" id="LAZR01041812">
    <property type="protein sequence ID" value="KKL11047.1"/>
    <property type="molecule type" value="Genomic_DNA"/>
</dbReference>
<proteinExistence type="predicted"/>
<organism evidence="2">
    <name type="scientific">marine sediment metagenome</name>
    <dbReference type="NCBI Taxonomy" id="412755"/>
    <lineage>
        <taxon>unclassified sequences</taxon>
        <taxon>metagenomes</taxon>
        <taxon>ecological metagenomes</taxon>
    </lineage>
</organism>
<sequence>MKDKVREEVKEPKVTLKEIREFVSYDYDSVPARYLKVLLKLYDNKQKKKTGGNWAFKDFKVRGGFDPPMDIGRDWGAAQTADTPAYDGEAINEEDEEATGNIDTEGF</sequence>
<reference evidence="2" key="1">
    <citation type="journal article" date="2015" name="Nature">
        <title>Complex archaea that bridge the gap between prokaryotes and eukaryotes.</title>
        <authorList>
            <person name="Spang A."/>
            <person name="Saw J.H."/>
            <person name="Jorgensen S.L."/>
            <person name="Zaremba-Niedzwiedzka K."/>
            <person name="Martijn J."/>
            <person name="Lind A.E."/>
            <person name="van Eijk R."/>
            <person name="Schleper C."/>
            <person name="Guy L."/>
            <person name="Ettema T.J."/>
        </authorList>
    </citation>
    <scope>NUCLEOTIDE SEQUENCE</scope>
</reference>
<accession>A0A0F9BB35</accession>
<dbReference type="AlphaFoldDB" id="A0A0F9BB35"/>
<protein>
    <submittedName>
        <fullName evidence="2">Uncharacterized protein</fullName>
    </submittedName>
</protein>